<keyword evidence="3" id="KW-1185">Reference proteome</keyword>
<evidence type="ECO:0000313" key="3">
    <source>
        <dbReference type="Proteomes" id="UP001500503"/>
    </source>
</evidence>
<feature type="region of interest" description="Disordered" evidence="1">
    <location>
        <begin position="20"/>
        <end position="48"/>
    </location>
</feature>
<proteinExistence type="predicted"/>
<accession>A0ABP8QEK3</accession>
<organism evidence="2 3">
    <name type="scientific">Actinoallomurus oryzae</name>
    <dbReference type="NCBI Taxonomy" id="502180"/>
    <lineage>
        <taxon>Bacteria</taxon>
        <taxon>Bacillati</taxon>
        <taxon>Actinomycetota</taxon>
        <taxon>Actinomycetes</taxon>
        <taxon>Streptosporangiales</taxon>
        <taxon>Thermomonosporaceae</taxon>
        <taxon>Actinoallomurus</taxon>
    </lineage>
</organism>
<evidence type="ECO:0000313" key="2">
    <source>
        <dbReference type="EMBL" id="GAA4502161.1"/>
    </source>
</evidence>
<comment type="caution">
    <text evidence="2">The sequence shown here is derived from an EMBL/GenBank/DDBJ whole genome shotgun (WGS) entry which is preliminary data.</text>
</comment>
<name>A0ABP8QEK3_9ACTN</name>
<evidence type="ECO:0000256" key="1">
    <source>
        <dbReference type="SAM" id="MobiDB-lite"/>
    </source>
</evidence>
<gene>
    <name evidence="2" type="ORF">GCM10023191_053340</name>
</gene>
<reference evidence="3" key="1">
    <citation type="journal article" date="2019" name="Int. J. Syst. Evol. Microbiol.">
        <title>The Global Catalogue of Microorganisms (GCM) 10K type strain sequencing project: providing services to taxonomists for standard genome sequencing and annotation.</title>
        <authorList>
            <consortium name="The Broad Institute Genomics Platform"/>
            <consortium name="The Broad Institute Genome Sequencing Center for Infectious Disease"/>
            <person name="Wu L."/>
            <person name="Ma J."/>
        </authorList>
    </citation>
    <scope>NUCLEOTIDE SEQUENCE [LARGE SCALE GENOMIC DNA]</scope>
    <source>
        <strain evidence="3">JCM 17933</strain>
    </source>
</reference>
<sequence length="103" mass="10898">MQPGSLRSAVPVPHVVQQQRGGTYGLVDDPRVPCVPGHLRGQHAKEPAHRGRIGLRPVESVEELLDPRVALPDLSEFAVPYVGPRALEDPGSVGGTLLAVSPS</sequence>
<dbReference type="EMBL" id="BAABHF010000026">
    <property type="protein sequence ID" value="GAA4502161.1"/>
    <property type="molecule type" value="Genomic_DNA"/>
</dbReference>
<protein>
    <submittedName>
        <fullName evidence="2">Uncharacterized protein</fullName>
    </submittedName>
</protein>
<dbReference type="Proteomes" id="UP001500503">
    <property type="component" value="Unassembled WGS sequence"/>
</dbReference>